<comment type="caution">
    <text evidence="2">The sequence shown here is derived from an EMBL/GenBank/DDBJ whole genome shotgun (WGS) entry which is preliminary data.</text>
</comment>
<proteinExistence type="predicted"/>
<evidence type="ECO:0000256" key="1">
    <source>
        <dbReference type="SAM" id="Phobius"/>
    </source>
</evidence>
<keyword evidence="1" id="KW-0472">Membrane</keyword>
<dbReference type="Proteomes" id="UP000295560">
    <property type="component" value="Unassembled WGS sequence"/>
</dbReference>
<sequence>MTSEGLANGGILLVMAVALAALGLWARGNVENLVPAQMSGEQRDKRVRVLRRGGITCLVVALVFVAVAIAVAI</sequence>
<feature type="transmembrane region" description="Helical" evidence="1">
    <location>
        <begin position="6"/>
        <end position="28"/>
    </location>
</feature>
<protein>
    <submittedName>
        <fullName evidence="2">Uncharacterized protein</fullName>
    </submittedName>
</protein>
<accession>A0A4R1HYN8</accession>
<reference evidence="2 3" key="1">
    <citation type="submission" date="2019-03" db="EMBL/GenBank/DDBJ databases">
        <title>Sequencing the genomes of 1000 actinobacteria strains.</title>
        <authorList>
            <person name="Klenk H.-P."/>
        </authorList>
    </citation>
    <scope>NUCLEOTIDE SEQUENCE [LARGE SCALE GENOMIC DNA]</scope>
    <source>
        <strain evidence="2 3">DSM 44969</strain>
    </source>
</reference>
<feature type="transmembrane region" description="Helical" evidence="1">
    <location>
        <begin position="49"/>
        <end position="72"/>
    </location>
</feature>
<dbReference type="RefSeq" id="WP_132423278.1">
    <property type="nucleotide sequence ID" value="NZ_SMFZ01000001.1"/>
</dbReference>
<dbReference type="EMBL" id="SMFZ01000001">
    <property type="protein sequence ID" value="TCK26275.1"/>
    <property type="molecule type" value="Genomic_DNA"/>
</dbReference>
<evidence type="ECO:0000313" key="2">
    <source>
        <dbReference type="EMBL" id="TCK26275.1"/>
    </source>
</evidence>
<keyword evidence="1" id="KW-1133">Transmembrane helix</keyword>
<keyword evidence="3" id="KW-1185">Reference proteome</keyword>
<evidence type="ECO:0000313" key="3">
    <source>
        <dbReference type="Proteomes" id="UP000295560"/>
    </source>
</evidence>
<dbReference type="AlphaFoldDB" id="A0A4R1HYN8"/>
<keyword evidence="1" id="KW-0812">Transmembrane</keyword>
<organism evidence="2 3">
    <name type="scientific">Pseudonocardia endophytica</name>
    <dbReference type="NCBI Taxonomy" id="401976"/>
    <lineage>
        <taxon>Bacteria</taxon>
        <taxon>Bacillati</taxon>
        <taxon>Actinomycetota</taxon>
        <taxon>Actinomycetes</taxon>
        <taxon>Pseudonocardiales</taxon>
        <taxon>Pseudonocardiaceae</taxon>
        <taxon>Pseudonocardia</taxon>
    </lineage>
</organism>
<name>A0A4R1HYN8_PSEEN</name>
<gene>
    <name evidence="2" type="ORF">EV378_2104</name>
</gene>